<organism evidence="3 4">
    <name type="scientific">Stereocaulon virgatum</name>
    <dbReference type="NCBI Taxonomy" id="373712"/>
    <lineage>
        <taxon>Eukaryota</taxon>
        <taxon>Fungi</taxon>
        <taxon>Dikarya</taxon>
        <taxon>Ascomycota</taxon>
        <taxon>Pezizomycotina</taxon>
        <taxon>Lecanoromycetes</taxon>
        <taxon>OSLEUM clade</taxon>
        <taxon>Lecanoromycetidae</taxon>
        <taxon>Lecanorales</taxon>
        <taxon>Lecanorineae</taxon>
        <taxon>Stereocaulaceae</taxon>
        <taxon>Stereocaulon</taxon>
    </lineage>
</organism>
<feature type="region of interest" description="Disordered" evidence="1">
    <location>
        <begin position="190"/>
        <end position="269"/>
    </location>
</feature>
<proteinExistence type="predicted"/>
<dbReference type="EMBL" id="JBEFKJ010000010">
    <property type="protein sequence ID" value="KAL2043824.1"/>
    <property type="molecule type" value="Genomic_DNA"/>
</dbReference>
<evidence type="ECO:0000256" key="2">
    <source>
        <dbReference type="SAM" id="Phobius"/>
    </source>
</evidence>
<evidence type="ECO:0000313" key="4">
    <source>
        <dbReference type="Proteomes" id="UP001590950"/>
    </source>
</evidence>
<gene>
    <name evidence="3" type="ORF">N7G274_003344</name>
</gene>
<protein>
    <submittedName>
        <fullName evidence="3">Uncharacterized protein</fullName>
    </submittedName>
</protein>
<evidence type="ECO:0000313" key="3">
    <source>
        <dbReference type="EMBL" id="KAL2043824.1"/>
    </source>
</evidence>
<reference evidence="3 4" key="1">
    <citation type="submission" date="2024-09" db="EMBL/GenBank/DDBJ databases">
        <title>Rethinking Asexuality: The Enigmatic Case of Functional Sexual Genes in Lepraria (Stereocaulaceae).</title>
        <authorList>
            <person name="Doellman M."/>
            <person name="Sun Y."/>
            <person name="Barcenas-Pena A."/>
            <person name="Lumbsch H.T."/>
            <person name="Grewe F."/>
        </authorList>
    </citation>
    <scope>NUCLEOTIDE SEQUENCE [LARGE SCALE GENOMIC DNA]</scope>
    <source>
        <strain evidence="3 4">Mercado 3170</strain>
    </source>
</reference>
<feature type="compositionally biased region" description="Polar residues" evidence="1">
    <location>
        <begin position="113"/>
        <end position="145"/>
    </location>
</feature>
<keyword evidence="2" id="KW-0812">Transmembrane</keyword>
<sequence>MDGTFATITETDTDWPGLSTAAATTTLVETYTYAPAAVTTAVTGYVQDSSGVIATDVELQVIPDAAPSTVLIAVYLEPALASKYTSLGSLSRQPSTTSRTTTTASSTPKSSRQSIVTQPSSSLSAPIRTSQPTPMSTSAPVTSSLGLSPSTKTGIGLGVPLGALALGILVFAAYRVFRSKQHSRQMHKDNIANTDLPPTLDQGEIGLGVGKSRQDGRTNNLAGHDISEEQARDAPGRELRAPPRIPEMQAETRWGGPGVMPTSRRSELA</sequence>
<keyword evidence="2" id="KW-1133">Transmembrane helix</keyword>
<accession>A0ABR4AEE7</accession>
<dbReference type="Proteomes" id="UP001590950">
    <property type="component" value="Unassembled WGS sequence"/>
</dbReference>
<comment type="caution">
    <text evidence="3">The sequence shown here is derived from an EMBL/GenBank/DDBJ whole genome shotgun (WGS) entry which is preliminary data.</text>
</comment>
<keyword evidence="2" id="KW-0472">Membrane</keyword>
<feature type="compositionally biased region" description="Basic and acidic residues" evidence="1">
    <location>
        <begin position="225"/>
        <end position="241"/>
    </location>
</feature>
<keyword evidence="4" id="KW-1185">Reference proteome</keyword>
<feature type="transmembrane region" description="Helical" evidence="2">
    <location>
        <begin position="157"/>
        <end position="177"/>
    </location>
</feature>
<name>A0ABR4AEE7_9LECA</name>
<evidence type="ECO:0000256" key="1">
    <source>
        <dbReference type="SAM" id="MobiDB-lite"/>
    </source>
</evidence>
<feature type="compositionally biased region" description="Low complexity" evidence="1">
    <location>
        <begin position="91"/>
        <end position="112"/>
    </location>
</feature>
<feature type="region of interest" description="Disordered" evidence="1">
    <location>
        <begin position="87"/>
        <end position="145"/>
    </location>
</feature>